<dbReference type="InterPro" id="IPR036397">
    <property type="entry name" value="RNaseH_sf"/>
</dbReference>
<dbReference type="InterPro" id="IPR012337">
    <property type="entry name" value="RNaseH-like_sf"/>
</dbReference>
<organism evidence="3 4">
    <name type="scientific">Pseudomonas putida</name>
    <name type="common">Arthrobacter siderocapsulatus</name>
    <dbReference type="NCBI Taxonomy" id="303"/>
    <lineage>
        <taxon>Bacteria</taxon>
        <taxon>Pseudomonadati</taxon>
        <taxon>Pseudomonadota</taxon>
        <taxon>Gammaproteobacteria</taxon>
        <taxon>Pseudomonadales</taxon>
        <taxon>Pseudomonadaceae</taxon>
        <taxon>Pseudomonas</taxon>
    </lineage>
</organism>
<dbReference type="RefSeq" id="WP_191087742.1">
    <property type="nucleotide sequence ID" value="NZ_CP061723.1"/>
</dbReference>
<evidence type="ECO:0000313" key="3">
    <source>
        <dbReference type="EMBL" id="QOD00750.1"/>
    </source>
</evidence>
<reference evidence="3 4" key="1">
    <citation type="submission" date="2020-09" db="EMBL/GenBank/DDBJ databases">
        <title>Co-existence of a novel multidrug-resistance efflux pump with carbapenem resistance gene blaVIM-2 in one megaplasmid in Pseudomonas putida.</title>
        <authorList>
            <person name="Peng K."/>
            <person name="Li R."/>
        </authorList>
    </citation>
    <scope>NUCLEOTIDE SEQUENCE [LARGE SCALE GENOMIC DNA]</scope>
    <source>
        <strain evidence="3 4">ZXPA-20</strain>
    </source>
</reference>
<feature type="compositionally biased region" description="Basic and acidic residues" evidence="1">
    <location>
        <begin position="524"/>
        <end position="534"/>
    </location>
</feature>
<dbReference type="InterPro" id="IPR001584">
    <property type="entry name" value="Integrase_cat-core"/>
</dbReference>
<dbReference type="Pfam" id="PF09299">
    <property type="entry name" value="Mu-transpos_C"/>
    <property type="match status" value="1"/>
</dbReference>
<dbReference type="SUPFAM" id="SSF53098">
    <property type="entry name" value="Ribonuclease H-like"/>
    <property type="match status" value="1"/>
</dbReference>
<gene>
    <name evidence="3" type="ORF">ID616_14110</name>
</gene>
<name>A0ABD7BM34_PSEPU</name>
<accession>A0ABD7BM34</accession>
<dbReference type="PROSITE" id="PS50994">
    <property type="entry name" value="INTEGRASE"/>
    <property type="match status" value="1"/>
</dbReference>
<evidence type="ECO:0000256" key="1">
    <source>
        <dbReference type="SAM" id="MobiDB-lite"/>
    </source>
</evidence>
<dbReference type="Gene3D" id="3.30.420.10">
    <property type="entry name" value="Ribonuclease H-like superfamily/Ribonuclease H"/>
    <property type="match status" value="1"/>
</dbReference>
<sequence>MSISIDEQGADPVGGGLDQTLTEASDAREIARHAEGDDRFEIVKRYRSGEISAADAAAMLGVSRSQFFRICKKARGAVNYLQVVPAKCGRKPDKIVLPYEVERMIGEMYFEHYRNCKSFAGVWDACQSEGDRRRIQRPSYYSVCRWIKARPEKERYEMLHGKEAAIQRYEYRPGFKKTSRPLEWVQIDHTVADILVVDSDDRTKIIGRPYLSFAICLHTRVILGFYISFLHPSAVTVAKLLETCALPKDELLQGWGMKPELWPMFGLPEVIHTDNAKEFVSQVFILNAKDFGIDVQQRPIGKKHFGGHIESLIGKKSMKLLHALPGTTGANTVERKKLKSEKTASVTIERLRRMIVLSIHTYHETKHSELDKRPSDVWSEYKAGENKIRLVPVEKHRTFRYCFYPEIADKEIFPYGIELHRRFYGHPEFSAHVHEKVLVKYDPYDLTYIMVFLNNGWIKAQCVRNKLSRSDDYEYYRWERNQKGERIGTMSAEGAGSKHQAFEEAKDEARLSAKAKRERKRNVGKADYKRENDRLDSHKPVADEFYEKSFSDTKIRSKPESNTRSIPAKEKSNVISIEARFKTNQSVDDGDFVIYDMDGR</sequence>
<feature type="domain" description="Integrase catalytic" evidence="2">
    <location>
        <begin position="177"/>
        <end position="382"/>
    </location>
</feature>
<protein>
    <submittedName>
        <fullName evidence="3">DDE-type integrase/transposase/recombinase</fullName>
    </submittedName>
</protein>
<feature type="region of interest" description="Disordered" evidence="1">
    <location>
        <begin position="512"/>
        <end position="534"/>
    </location>
</feature>
<proteinExistence type="predicted"/>
<dbReference type="Proteomes" id="UP000516786">
    <property type="component" value="Chromosome"/>
</dbReference>
<dbReference type="SUPFAM" id="SSF50610">
    <property type="entry name" value="mu transposase, C-terminal domain"/>
    <property type="match status" value="1"/>
</dbReference>
<dbReference type="InterPro" id="IPR015378">
    <property type="entry name" value="Transposase-like_Mu_C"/>
</dbReference>
<dbReference type="AlphaFoldDB" id="A0ABD7BM34"/>
<evidence type="ECO:0000313" key="4">
    <source>
        <dbReference type="Proteomes" id="UP000516786"/>
    </source>
</evidence>
<feature type="compositionally biased region" description="Basic residues" evidence="1">
    <location>
        <begin position="513"/>
        <end position="523"/>
    </location>
</feature>
<dbReference type="EMBL" id="CP061723">
    <property type="protein sequence ID" value="QOD00750.1"/>
    <property type="molecule type" value="Genomic_DNA"/>
</dbReference>
<dbReference type="InterPro" id="IPR009004">
    <property type="entry name" value="Transposase_Mu_C"/>
</dbReference>
<evidence type="ECO:0000259" key="2">
    <source>
        <dbReference type="PROSITE" id="PS50994"/>
    </source>
</evidence>